<name>C6H2W2_AJECH</name>
<dbReference type="HOGENOM" id="CLU_1714519_0_0_1"/>
<dbReference type="SUPFAM" id="SSF51395">
    <property type="entry name" value="FMN-linked oxidoreductases"/>
    <property type="match status" value="1"/>
</dbReference>
<evidence type="ECO:0000313" key="1">
    <source>
        <dbReference type="EMBL" id="EER45465.1"/>
    </source>
</evidence>
<protein>
    <submittedName>
        <fullName evidence="1">Uncharacterized protein</fullName>
    </submittedName>
</protein>
<reference evidence="2" key="1">
    <citation type="submission" date="2009-05" db="EMBL/GenBank/DDBJ databases">
        <title>The genome sequence of Ajellomyces capsulatus strain H143.</title>
        <authorList>
            <person name="Champion M."/>
            <person name="Cuomo C.A."/>
            <person name="Ma L.-J."/>
            <person name="Henn M.R."/>
            <person name="Sil A."/>
            <person name="Goldman B."/>
            <person name="Young S.K."/>
            <person name="Kodira C.D."/>
            <person name="Zeng Q."/>
            <person name="Koehrsen M."/>
            <person name="Alvarado L."/>
            <person name="Berlin A.M."/>
            <person name="Borenstein D."/>
            <person name="Chen Z."/>
            <person name="Engels R."/>
            <person name="Freedman E."/>
            <person name="Gellesch M."/>
            <person name="Goldberg J."/>
            <person name="Griggs A."/>
            <person name="Gujja S."/>
            <person name="Heiman D.I."/>
            <person name="Hepburn T.A."/>
            <person name="Howarth C."/>
            <person name="Jen D."/>
            <person name="Larson L."/>
            <person name="Lewis B."/>
            <person name="Mehta T."/>
            <person name="Park D."/>
            <person name="Pearson M."/>
            <person name="Roberts A."/>
            <person name="Saif S."/>
            <person name="Shea T.D."/>
            <person name="Shenoy N."/>
            <person name="Sisk P."/>
            <person name="Stolte C."/>
            <person name="Sykes S."/>
            <person name="Walk T."/>
            <person name="White J."/>
            <person name="Yandava C."/>
            <person name="Klein B."/>
            <person name="McEwen J.G."/>
            <person name="Puccia R."/>
            <person name="Goldman G.H."/>
            <person name="Felipe M.S."/>
            <person name="Nino-Vega G."/>
            <person name="San-Blas G."/>
            <person name="Taylor J.W."/>
            <person name="Mendoza L."/>
            <person name="Galagan J.E."/>
            <person name="Nusbaum C."/>
            <person name="Birren B.W."/>
        </authorList>
    </citation>
    <scope>NUCLEOTIDE SEQUENCE [LARGE SCALE GENOMIC DNA]</scope>
    <source>
        <strain evidence="2">H143</strain>
    </source>
</reference>
<dbReference type="STRING" id="544712.C6H2W2"/>
<proteinExistence type="predicted"/>
<accession>C6H2W2</accession>
<dbReference type="Gene3D" id="3.20.20.70">
    <property type="entry name" value="Aldolase class I"/>
    <property type="match status" value="1"/>
</dbReference>
<organism evidence="1 2">
    <name type="scientific">Ajellomyces capsulatus (strain H143)</name>
    <name type="common">Darling's disease fungus</name>
    <name type="synonym">Histoplasma capsulatum</name>
    <dbReference type="NCBI Taxonomy" id="544712"/>
    <lineage>
        <taxon>Eukaryota</taxon>
        <taxon>Fungi</taxon>
        <taxon>Dikarya</taxon>
        <taxon>Ascomycota</taxon>
        <taxon>Pezizomycotina</taxon>
        <taxon>Eurotiomycetes</taxon>
        <taxon>Eurotiomycetidae</taxon>
        <taxon>Onygenales</taxon>
        <taxon>Ajellomycetaceae</taxon>
        <taxon>Histoplasma</taxon>
    </lineage>
</organism>
<dbReference type="Proteomes" id="UP000002624">
    <property type="component" value="Unassembled WGS sequence"/>
</dbReference>
<dbReference type="OrthoDB" id="1663137at2759"/>
<gene>
    <name evidence="1" type="ORF">HCDG_01044</name>
</gene>
<dbReference type="AlphaFoldDB" id="C6H2W2"/>
<sequence length="166" mass="18203">MENFPTCNADLQYHFAKTYSFDAVNQIACDSYHVPLPIVKGILPIPKTLLIKEDSFVWPGARGFNNVPGHIMIRKSTRGKKALMLATPKTVLPLSSIVGFGPDNKGKSPLAESCSAVYSSNLTISGNTPAPEPLQTFIKDYVRRAKNAIHARFEGVEIHEANGYTL</sequence>
<dbReference type="VEuPathDB" id="FungiDB:HCDG_01044"/>
<evidence type="ECO:0000313" key="2">
    <source>
        <dbReference type="Proteomes" id="UP000002624"/>
    </source>
</evidence>
<dbReference type="InterPro" id="IPR013785">
    <property type="entry name" value="Aldolase_TIM"/>
</dbReference>
<dbReference type="EMBL" id="GG692419">
    <property type="protein sequence ID" value="EER45465.1"/>
    <property type="molecule type" value="Genomic_DNA"/>
</dbReference>